<evidence type="ECO:0000256" key="2">
    <source>
        <dbReference type="ARBA" id="ARBA00022737"/>
    </source>
</evidence>
<feature type="compositionally biased region" description="Acidic residues" evidence="4">
    <location>
        <begin position="315"/>
        <end position="343"/>
    </location>
</feature>
<keyword evidence="2" id="KW-0677">Repeat</keyword>
<name>A0ABR1JX74_9AGAR</name>
<dbReference type="InterPro" id="IPR016024">
    <property type="entry name" value="ARM-type_fold"/>
</dbReference>
<evidence type="ECO:0000259" key="5">
    <source>
        <dbReference type="Pfam" id="PF08623"/>
    </source>
</evidence>
<dbReference type="InterPro" id="IPR039852">
    <property type="entry name" value="CAND1/CAND2"/>
</dbReference>
<dbReference type="Pfam" id="PF08623">
    <property type="entry name" value="TIP120"/>
    <property type="match status" value="1"/>
</dbReference>
<dbReference type="Proteomes" id="UP001498398">
    <property type="component" value="Unassembled WGS sequence"/>
</dbReference>
<evidence type="ECO:0000313" key="6">
    <source>
        <dbReference type="EMBL" id="KAK7468323.1"/>
    </source>
</evidence>
<evidence type="ECO:0000256" key="3">
    <source>
        <dbReference type="ARBA" id="ARBA00022786"/>
    </source>
</evidence>
<evidence type="ECO:0000256" key="1">
    <source>
        <dbReference type="ARBA" id="ARBA00007657"/>
    </source>
</evidence>
<gene>
    <name evidence="6" type="ORF">VKT23_002837</name>
</gene>
<keyword evidence="3" id="KW-0833">Ubl conjugation pathway</keyword>
<dbReference type="Gene3D" id="1.25.10.10">
    <property type="entry name" value="Leucine-rich Repeat Variant"/>
    <property type="match status" value="1"/>
</dbReference>
<evidence type="ECO:0000256" key="4">
    <source>
        <dbReference type="SAM" id="MobiDB-lite"/>
    </source>
</evidence>
<feature type="domain" description="TATA-binding protein interacting (TIP20)" evidence="5">
    <location>
        <begin position="1134"/>
        <end position="1298"/>
    </location>
</feature>
<dbReference type="Pfam" id="PF25782">
    <property type="entry name" value="TPR_CAND1"/>
    <property type="match status" value="1"/>
</dbReference>
<reference evidence="6 7" key="1">
    <citation type="submission" date="2024-01" db="EMBL/GenBank/DDBJ databases">
        <title>A draft genome for the cacao thread blight pathogen Marasmiellus scandens.</title>
        <authorList>
            <person name="Baruah I.K."/>
            <person name="Leung J."/>
            <person name="Bukari Y."/>
            <person name="Amoako-Attah I."/>
            <person name="Meinhardt L.W."/>
            <person name="Bailey B.A."/>
            <person name="Cohen S.P."/>
        </authorList>
    </citation>
    <scope>NUCLEOTIDE SEQUENCE [LARGE SCALE GENOMIC DNA]</scope>
    <source>
        <strain evidence="6 7">GH-19</strain>
    </source>
</reference>
<dbReference type="InterPro" id="IPR013932">
    <property type="entry name" value="TATA-bd_TIP120"/>
</dbReference>
<protein>
    <recommendedName>
        <fullName evidence="5">TATA-binding protein interacting (TIP20) domain-containing protein</fullName>
    </recommendedName>
</protein>
<accession>A0ABR1JX74</accession>
<organism evidence="6 7">
    <name type="scientific">Marasmiellus scandens</name>
    <dbReference type="NCBI Taxonomy" id="2682957"/>
    <lineage>
        <taxon>Eukaryota</taxon>
        <taxon>Fungi</taxon>
        <taxon>Dikarya</taxon>
        <taxon>Basidiomycota</taxon>
        <taxon>Agaricomycotina</taxon>
        <taxon>Agaricomycetes</taxon>
        <taxon>Agaricomycetidae</taxon>
        <taxon>Agaricales</taxon>
        <taxon>Marasmiineae</taxon>
        <taxon>Omphalotaceae</taxon>
        <taxon>Marasmiellus</taxon>
    </lineage>
</organism>
<keyword evidence="7" id="KW-1185">Reference proteome</keyword>
<comment type="similarity">
    <text evidence="1">Belongs to the CAND family.</text>
</comment>
<dbReference type="EMBL" id="JBANRG010000003">
    <property type="protein sequence ID" value="KAK7468323.1"/>
    <property type="molecule type" value="Genomic_DNA"/>
</dbReference>
<dbReference type="PANTHER" id="PTHR12696">
    <property type="entry name" value="TIP120"/>
    <property type="match status" value="1"/>
</dbReference>
<dbReference type="SUPFAM" id="SSF48371">
    <property type="entry name" value="ARM repeat"/>
    <property type="match status" value="1"/>
</dbReference>
<evidence type="ECO:0000313" key="7">
    <source>
        <dbReference type="Proteomes" id="UP001498398"/>
    </source>
</evidence>
<dbReference type="InterPro" id="IPR011989">
    <property type="entry name" value="ARM-like"/>
</dbReference>
<proteinExistence type="inferred from homology"/>
<comment type="caution">
    <text evidence="6">The sequence shown here is derived from an EMBL/GenBank/DDBJ whole genome shotgun (WGS) entry which is preliminary data.</text>
</comment>
<feature type="region of interest" description="Disordered" evidence="4">
    <location>
        <begin position="313"/>
        <end position="343"/>
    </location>
</feature>
<sequence length="1312" mass="142400">MTKTYQMNSLVEKMQSPDQDFRFMGLNDLMTEIKADPNCFLGDETVENKVLNQVLSLVEDKISEVKNQAVKCLAQLIKILRPGQMEIVVDKLIDFSGGKDEELRDISALALKTITAELPPDGKVAASACAKLAPKLLGQIENASTPPEALVETLSILSILISRFPAHLSTSNLPTPPLVVLAPLLSHPRPVVRKRAIVTISQFIPISQPALFDELLKLHVFPHLDPSANVDKQRTTVQLLAAVAKNSSPQIAPVLGEIVPGILKAVQRDDDELRESCLQTLEALLLRCPMEISPYISMVIQVGNQFIKYDPNYAGDDEDEEMADVDDEDDEDAELDEYSDDEDTSYKIRRSATKLHAALIGTRPEQLSTIYKEISPVLISRFGDREQTVKVEVWSTYVTLLNQTALYGGLQNKDKEDITHGKRKRDTEESMDVEEGPFALLKSQVPTLSKALLNQLKSPKTPPATLQAGFTLLYSLLNVLPGCLASQTQQIISTAKSVLSQPPTTSTATLYLSTLSFLSLFFSTHSPPTFVSLLPSLTPSLLKSAGERHPKVAAESLRVFSSLLQSLKPIKPSSGFDWIEPLYNETLARLSTHDTDSEVRSSTEDLVADLWICAPEILKNKDKQEWTYICRPTTTGNTKVEGGIRVISRVAREPAVTSVIGDQWVNGCMDWLLGVLKNRGLTASASAPTSASGSGAGTGTSLRTGKVEVFTAIDTLLKAYTPPSSIPPGLPPTLIAQIKPFLSLSTSSLDISLLSQSLVTLSILLDVAPKLTFPEVEKSLLNEVYAVSCETTLGGGVVVDSLLGFYESLVRADPEIATHVVPGLVIVTQKTGAGGLGAAATTAVGSRGAGAGAGAATAVAGVGGGPNLGTVAKCVAQVVKTNQGVAAGVIAEYSKNLKPSSKAKPSMVILSLLIMGELGRFIDMSPQQEIFTYAIEHFSSSPSASTDQQNLAQEEQVRSAAAFAAGNIAIGNLHQFLPIIVKMVQGRGQGQDGANEKKKRLSSLYALKEVVTHCSHGQLEGVAETLWVPLFENSENAEETTRNVAAACLGKLATTHPGKYLPQLHARIKDENPSARATVVSAIRYTFAENVQSYDELLSPLLVDFLSLMTDPDLTVRRLALSALNSAARTKPHLLKDHLNVLLPYLYEETKLKSDLIRVVQMGPWQHKVDDGLEARKTAYETMYTLLDTCLPKLDLHEFLSRVLPGLSDDSDEIKVMSHMMLFRLSQVAPTAVSQRLDEATPLLQATMKGITVNKDTVKQDFERSAELQRSALRAVAALSRIGTGISARFDQFVEELKRNPTWGAEFKELVH</sequence>